<name>A0A094WPP0_ALKAL</name>
<dbReference type="InterPro" id="IPR027855">
    <property type="entry name" value="DUF4479"/>
</dbReference>
<gene>
    <name evidence="6" type="ORF">AJ85_07345</name>
    <name evidence="5" type="ORF">BALCAV_0202225</name>
</gene>
<dbReference type="InterPro" id="IPR037154">
    <property type="entry name" value="YtpR-like_sf"/>
</dbReference>
<protein>
    <submittedName>
        <fullName evidence="5">tRNA-binding protein</fullName>
    </submittedName>
</protein>
<dbReference type="eggNOG" id="COG0073">
    <property type="taxonomic scope" value="Bacteria"/>
</dbReference>
<dbReference type="PROSITE" id="PS50886">
    <property type="entry name" value="TRBD"/>
    <property type="match status" value="1"/>
</dbReference>
<dbReference type="EMBL" id="ALPT02000005">
    <property type="protein sequence ID" value="KGA98746.1"/>
    <property type="molecule type" value="Genomic_DNA"/>
</dbReference>
<evidence type="ECO:0000313" key="5">
    <source>
        <dbReference type="EMBL" id="KGA98746.1"/>
    </source>
</evidence>
<organism evidence="5 7">
    <name type="scientific">Alkalihalobacillus alcalophilus ATCC 27647 = CGMCC 1.3604</name>
    <dbReference type="NCBI Taxonomy" id="1218173"/>
    <lineage>
        <taxon>Bacteria</taxon>
        <taxon>Bacillati</taxon>
        <taxon>Bacillota</taxon>
        <taxon>Bacilli</taxon>
        <taxon>Bacillales</taxon>
        <taxon>Bacillaceae</taxon>
        <taxon>Alkalihalobacillus</taxon>
    </lineage>
</organism>
<dbReference type="RefSeq" id="WP_003320996.1">
    <property type="nucleotide sequence ID" value="NZ_ALPT02000005.1"/>
</dbReference>
<dbReference type="InterPro" id="IPR002547">
    <property type="entry name" value="tRNA-bd_dom"/>
</dbReference>
<evidence type="ECO:0000256" key="3">
    <source>
        <dbReference type="PROSITE-ProRule" id="PRU00209"/>
    </source>
</evidence>
<evidence type="ECO:0000256" key="1">
    <source>
        <dbReference type="ARBA" id="ARBA00022555"/>
    </source>
</evidence>
<dbReference type="FunFam" id="2.40.50.140:FF:000045">
    <property type="entry name" value="Phenylalanine--tRNA ligase beta subunit"/>
    <property type="match status" value="1"/>
</dbReference>
<dbReference type="Proteomes" id="UP000297014">
    <property type="component" value="Unassembled WGS sequence"/>
</dbReference>
<dbReference type="NCBIfam" id="NF045760">
    <property type="entry name" value="YtpR"/>
    <property type="match status" value="1"/>
</dbReference>
<dbReference type="STRING" id="1218173.BALCAV_0202225"/>
<evidence type="ECO:0000313" key="6">
    <source>
        <dbReference type="EMBL" id="THG91067.1"/>
    </source>
</evidence>
<dbReference type="GO" id="GO:0000049">
    <property type="term" value="F:tRNA binding"/>
    <property type="evidence" value="ECO:0007669"/>
    <property type="project" value="UniProtKB-UniRule"/>
</dbReference>
<evidence type="ECO:0000313" key="8">
    <source>
        <dbReference type="Proteomes" id="UP000297014"/>
    </source>
</evidence>
<dbReference type="EMBL" id="JALP01000093">
    <property type="protein sequence ID" value="THG91067.1"/>
    <property type="molecule type" value="Genomic_DNA"/>
</dbReference>
<proteinExistence type="predicted"/>
<keyword evidence="2 3" id="KW-0694">RNA-binding</keyword>
<dbReference type="Gene3D" id="2.40.50.140">
    <property type="entry name" value="Nucleic acid-binding proteins"/>
    <property type="match status" value="1"/>
</dbReference>
<dbReference type="Pfam" id="PF14794">
    <property type="entry name" value="DUF4479"/>
    <property type="match status" value="1"/>
</dbReference>
<dbReference type="SUPFAM" id="SSF50249">
    <property type="entry name" value="Nucleic acid-binding proteins"/>
    <property type="match status" value="1"/>
</dbReference>
<accession>A0A094WPP0</accession>
<dbReference type="CDD" id="cd02796">
    <property type="entry name" value="tRNA_bind_bactPheRS"/>
    <property type="match status" value="1"/>
</dbReference>
<dbReference type="AlphaFoldDB" id="A0A094WPP0"/>
<keyword evidence="7" id="KW-1185">Reference proteome</keyword>
<dbReference type="OrthoDB" id="9805455at2"/>
<evidence type="ECO:0000256" key="2">
    <source>
        <dbReference type="ARBA" id="ARBA00022884"/>
    </source>
</evidence>
<keyword evidence="1 3" id="KW-0820">tRNA-binding</keyword>
<feature type="domain" description="TRNA-binding" evidence="4">
    <location>
        <begin position="91"/>
        <end position="201"/>
    </location>
</feature>
<reference evidence="5 7" key="1">
    <citation type="journal article" date="2014" name="Genome Announc.">
        <title>Draft Genome Sequence of Bacillus alcalophilus AV1934, a Classic Alkaliphile Isolated from Human Feces in 1934.</title>
        <authorList>
            <person name="Attie O."/>
            <person name="Jayaprakash A."/>
            <person name="Shah H."/>
            <person name="Paulsen I.T."/>
            <person name="Morino M."/>
            <person name="Takahashi Y."/>
            <person name="Narumi I."/>
            <person name="Sachidanandam R."/>
            <person name="Satoh K."/>
            <person name="Ito M."/>
            <person name="Krulwich T.A."/>
        </authorList>
    </citation>
    <scope>NUCLEOTIDE SEQUENCE [LARGE SCALE GENOMIC DNA]</scope>
    <source>
        <strain evidence="5 7">AV1934</strain>
    </source>
</reference>
<evidence type="ECO:0000313" key="7">
    <source>
        <dbReference type="Proteomes" id="UP000002754"/>
    </source>
</evidence>
<sequence length="202" mass="22030">MNAFYNLNGVGDTLLLFNHDLQLDDRAFSKHGDVVRIYHKQTKEVSGYNIFNASNYGTINGNGLLEWNSQLEALMEKAFKENQIDSKDLTIEEKAPFVIGYVESKDKHENADKLSVCQVNIGTETLQIVCGAPNVEAGQKVVVACVGAVMPSGLKIKKAKLRGVESTGMICSAKELNLPNAPEEKGILVLDESAVVGSPFEQ</sequence>
<reference evidence="6 8" key="2">
    <citation type="submission" date="2014-01" db="EMBL/GenBank/DDBJ databases">
        <title>Draft genome sequencing of Bacillus alcalophilus CGMCC 1.3604.</title>
        <authorList>
            <person name="Yang J."/>
            <person name="Diao L."/>
            <person name="Yang S."/>
        </authorList>
    </citation>
    <scope>NUCLEOTIDE SEQUENCE [LARGE SCALE GENOMIC DNA]</scope>
    <source>
        <strain evidence="6 8">CGMCC 1.3604</strain>
    </source>
</reference>
<evidence type="ECO:0000259" key="4">
    <source>
        <dbReference type="PROSITE" id="PS50886"/>
    </source>
</evidence>
<dbReference type="InterPro" id="IPR012340">
    <property type="entry name" value="NA-bd_OB-fold"/>
</dbReference>
<dbReference type="Pfam" id="PF01588">
    <property type="entry name" value="tRNA_bind"/>
    <property type="match status" value="1"/>
</dbReference>
<dbReference type="InterPro" id="IPR033714">
    <property type="entry name" value="tRNA_bind_bactPheRS"/>
</dbReference>
<dbReference type="Gene3D" id="3.30.1940.10">
    <property type="entry name" value="YtpR-like"/>
    <property type="match status" value="1"/>
</dbReference>
<comment type="caution">
    <text evidence="5">The sequence shown here is derived from an EMBL/GenBank/DDBJ whole genome shotgun (WGS) entry which is preliminary data.</text>
</comment>
<dbReference type="Proteomes" id="UP000002754">
    <property type="component" value="Unassembled WGS sequence"/>
</dbReference>